<dbReference type="GO" id="GO:0051536">
    <property type="term" value="F:iron-sulfur cluster binding"/>
    <property type="evidence" value="ECO:0007669"/>
    <property type="project" value="UniProtKB-KW"/>
</dbReference>
<dbReference type="Pfam" id="PF04055">
    <property type="entry name" value="Radical_SAM"/>
    <property type="match status" value="1"/>
</dbReference>
<dbReference type="KEGG" id="samy:DB32_000361"/>
<dbReference type="GO" id="GO:0046872">
    <property type="term" value="F:metal ion binding"/>
    <property type="evidence" value="ECO:0007669"/>
    <property type="project" value="UniProtKB-KW"/>
</dbReference>
<dbReference type="PANTHER" id="PTHR11228:SF34">
    <property type="entry name" value="TUNGSTEN-CONTAINING ALDEHYDE FERREDOXIN OXIDOREDUCTASE COFACTOR MODIFYING PROTEIN"/>
    <property type="match status" value="1"/>
</dbReference>
<evidence type="ECO:0000256" key="1">
    <source>
        <dbReference type="ARBA" id="ARBA00001966"/>
    </source>
</evidence>
<dbReference type="PROSITE" id="PS51918">
    <property type="entry name" value="RADICAL_SAM"/>
    <property type="match status" value="1"/>
</dbReference>
<keyword evidence="5" id="KW-0411">Iron-sulfur</keyword>
<evidence type="ECO:0000313" key="7">
    <source>
        <dbReference type="EMBL" id="AKF03212.1"/>
    </source>
</evidence>
<evidence type="ECO:0000256" key="2">
    <source>
        <dbReference type="ARBA" id="ARBA00022691"/>
    </source>
</evidence>
<comment type="cofactor">
    <cofactor evidence="1">
        <name>[4Fe-4S] cluster</name>
        <dbReference type="ChEBI" id="CHEBI:49883"/>
    </cofactor>
</comment>
<dbReference type="RefSeq" id="WP_053230670.1">
    <property type="nucleotide sequence ID" value="NZ_CP011125.1"/>
</dbReference>
<evidence type="ECO:0000256" key="5">
    <source>
        <dbReference type="ARBA" id="ARBA00023014"/>
    </source>
</evidence>
<organism evidence="7 8">
    <name type="scientific">Sandaracinus amylolyticus</name>
    <dbReference type="NCBI Taxonomy" id="927083"/>
    <lineage>
        <taxon>Bacteria</taxon>
        <taxon>Pseudomonadati</taxon>
        <taxon>Myxococcota</taxon>
        <taxon>Polyangia</taxon>
        <taxon>Polyangiales</taxon>
        <taxon>Sandaracinaceae</taxon>
        <taxon>Sandaracinus</taxon>
    </lineage>
</organism>
<dbReference type="Proteomes" id="UP000034883">
    <property type="component" value="Chromosome"/>
</dbReference>
<keyword evidence="2" id="KW-0949">S-adenosyl-L-methionine</keyword>
<dbReference type="Gene3D" id="3.20.20.70">
    <property type="entry name" value="Aldolase class I"/>
    <property type="match status" value="1"/>
</dbReference>
<dbReference type="InterPro" id="IPR013785">
    <property type="entry name" value="Aldolase_TIM"/>
</dbReference>
<keyword evidence="3" id="KW-0479">Metal-binding</keyword>
<protein>
    <submittedName>
        <fullName evidence="7">Radical SAM domain protein</fullName>
    </submittedName>
</protein>
<evidence type="ECO:0000259" key="6">
    <source>
        <dbReference type="PROSITE" id="PS51918"/>
    </source>
</evidence>
<evidence type="ECO:0000256" key="3">
    <source>
        <dbReference type="ARBA" id="ARBA00022723"/>
    </source>
</evidence>
<dbReference type="OrthoDB" id="9792276at2"/>
<dbReference type="SUPFAM" id="SSF102114">
    <property type="entry name" value="Radical SAM enzymes"/>
    <property type="match status" value="1"/>
</dbReference>
<dbReference type="SFLD" id="SFLDS00029">
    <property type="entry name" value="Radical_SAM"/>
    <property type="match status" value="1"/>
</dbReference>
<dbReference type="STRING" id="927083.DB32_000361"/>
<dbReference type="GO" id="GO:0003824">
    <property type="term" value="F:catalytic activity"/>
    <property type="evidence" value="ECO:0007669"/>
    <property type="project" value="InterPro"/>
</dbReference>
<keyword evidence="8" id="KW-1185">Reference proteome</keyword>
<reference evidence="7 8" key="1">
    <citation type="submission" date="2015-03" db="EMBL/GenBank/DDBJ databases">
        <title>Genome assembly of Sandaracinus amylolyticus DSM 53668.</title>
        <authorList>
            <person name="Sharma G."/>
            <person name="Subramanian S."/>
        </authorList>
    </citation>
    <scope>NUCLEOTIDE SEQUENCE [LARGE SCALE GENOMIC DNA]</scope>
    <source>
        <strain evidence="7 8">DSM 53668</strain>
    </source>
</reference>
<dbReference type="SFLD" id="SFLDG01067">
    <property type="entry name" value="SPASM/twitch_domain_containing"/>
    <property type="match status" value="1"/>
</dbReference>
<feature type="domain" description="Radical SAM core" evidence="6">
    <location>
        <begin position="8"/>
        <end position="228"/>
    </location>
</feature>
<evidence type="ECO:0000256" key="4">
    <source>
        <dbReference type="ARBA" id="ARBA00023004"/>
    </source>
</evidence>
<dbReference type="InterPro" id="IPR050377">
    <property type="entry name" value="Radical_SAM_PqqE_MftC-like"/>
</dbReference>
<keyword evidence="4" id="KW-0408">Iron</keyword>
<sequence length="447" mass="50043">MQSYKGRFDPTRFEDLTVTVDFHCQSACRFCIVQEGMNFYKGVPFDVYERAVEDNRRTRRYRRITFTGGEVTLERKLFDYVTVASASQSFEHIRVQTNGRRLADRSYAKALIGAGVDELFVSLHGHDAATQDFISQRPGSFDEAMRGISNVVELGATLITNTVLTTLNQAHLADIVETVRPFRPARMEWWNYLPMEDYADERDLIAPMSTLAPRLRDALASCRRHGIDAAVKYVPRCLLGEHERTQDNTQADVVIVEEFYDKYPKFACLYEAKCEHGESCLGLHHAYITKHGWERDALTPHPRTTPWEEPEYGPWVGSEQSAGGHAPAIDQPRWAALVAGVDGETGAALTEIVVQRRACVYRFAHGASSVDIVLTARDGDAPALARSKSFNLHYRNARGDDHATLTKIVHAAARAIVARDPGNMMLDLRKGMVGPGSVRGRGSRREG</sequence>
<name>A0A0F6VYY7_9BACT</name>
<evidence type="ECO:0000313" key="8">
    <source>
        <dbReference type="Proteomes" id="UP000034883"/>
    </source>
</evidence>
<dbReference type="PANTHER" id="PTHR11228">
    <property type="entry name" value="RADICAL SAM DOMAIN PROTEIN"/>
    <property type="match status" value="1"/>
</dbReference>
<dbReference type="AlphaFoldDB" id="A0A0F6VYY7"/>
<accession>A0A0F6VYY7</accession>
<gene>
    <name evidence="7" type="ORF">DB32_000361</name>
</gene>
<dbReference type="EMBL" id="CP011125">
    <property type="protein sequence ID" value="AKF03212.1"/>
    <property type="molecule type" value="Genomic_DNA"/>
</dbReference>
<dbReference type="InterPro" id="IPR058240">
    <property type="entry name" value="rSAM_sf"/>
</dbReference>
<dbReference type="CDD" id="cd01335">
    <property type="entry name" value="Radical_SAM"/>
    <property type="match status" value="1"/>
</dbReference>
<dbReference type="InterPro" id="IPR007197">
    <property type="entry name" value="rSAM"/>
</dbReference>
<proteinExistence type="predicted"/>